<organism evidence="9 10">
    <name type="scientific">Arthrobacter globiformis</name>
    <dbReference type="NCBI Taxonomy" id="1665"/>
    <lineage>
        <taxon>Bacteria</taxon>
        <taxon>Bacillati</taxon>
        <taxon>Actinomycetota</taxon>
        <taxon>Actinomycetes</taxon>
        <taxon>Micrococcales</taxon>
        <taxon>Micrococcaceae</taxon>
        <taxon>Arthrobacter</taxon>
    </lineage>
</organism>
<keyword evidence="3" id="KW-0731">Sigma factor</keyword>
<evidence type="ECO:0000313" key="9">
    <source>
        <dbReference type="EMBL" id="RAM38881.1"/>
    </source>
</evidence>
<dbReference type="PANTHER" id="PTHR43133:SF52">
    <property type="entry name" value="ECF RNA POLYMERASE SIGMA FACTOR SIGL"/>
    <property type="match status" value="1"/>
</dbReference>
<dbReference type="InterPro" id="IPR013325">
    <property type="entry name" value="RNA_pol_sigma_r2"/>
</dbReference>
<dbReference type="InterPro" id="IPR036388">
    <property type="entry name" value="WH-like_DNA-bd_sf"/>
</dbReference>
<dbReference type="PANTHER" id="PTHR43133">
    <property type="entry name" value="RNA POLYMERASE ECF-TYPE SIGMA FACTO"/>
    <property type="match status" value="1"/>
</dbReference>
<dbReference type="InterPro" id="IPR013249">
    <property type="entry name" value="RNA_pol_sigma70_r4_t2"/>
</dbReference>
<accession>A0A328HL26</accession>
<proteinExistence type="inferred from homology"/>
<dbReference type="Gene3D" id="1.10.1740.10">
    <property type="match status" value="1"/>
</dbReference>
<dbReference type="InterPro" id="IPR039425">
    <property type="entry name" value="RNA_pol_sigma-70-like"/>
</dbReference>
<evidence type="ECO:0000259" key="7">
    <source>
        <dbReference type="Pfam" id="PF04542"/>
    </source>
</evidence>
<comment type="caution">
    <text evidence="9">The sequence shown here is derived from an EMBL/GenBank/DDBJ whole genome shotgun (WGS) entry which is preliminary data.</text>
</comment>
<dbReference type="NCBIfam" id="TIGR02937">
    <property type="entry name" value="sigma70-ECF"/>
    <property type="match status" value="1"/>
</dbReference>
<dbReference type="Pfam" id="PF04542">
    <property type="entry name" value="Sigma70_r2"/>
    <property type="match status" value="1"/>
</dbReference>
<feature type="domain" description="RNA polymerase sigma factor 70 region 4 type 2" evidence="8">
    <location>
        <begin position="102"/>
        <end position="151"/>
    </location>
</feature>
<dbReference type="InterPro" id="IPR013324">
    <property type="entry name" value="RNA_pol_sigma_r3/r4-like"/>
</dbReference>
<evidence type="ECO:0000256" key="5">
    <source>
        <dbReference type="ARBA" id="ARBA00023163"/>
    </source>
</evidence>
<dbReference type="EMBL" id="QLNP01000031">
    <property type="protein sequence ID" value="RAM38881.1"/>
    <property type="molecule type" value="Genomic_DNA"/>
</dbReference>
<reference evidence="9 10" key="1">
    <citation type="submission" date="2018-04" db="EMBL/GenBank/DDBJ databases">
        <title>Bacteria isolated from cave deposits of Manipur.</title>
        <authorList>
            <person name="Sahoo D."/>
            <person name="Sarangthem I."/>
            <person name="Nandeibam J."/>
        </authorList>
    </citation>
    <scope>NUCLEOTIDE SEQUENCE [LARGE SCALE GENOMIC DNA]</scope>
    <source>
        <strain evidence="10">mrc11</strain>
    </source>
</reference>
<dbReference type="Gene3D" id="1.10.10.10">
    <property type="entry name" value="Winged helix-like DNA-binding domain superfamily/Winged helix DNA-binding domain"/>
    <property type="match status" value="1"/>
</dbReference>
<protein>
    <submittedName>
        <fullName evidence="9">Sigma-70 family RNA polymerase sigma factor</fullName>
    </submittedName>
</protein>
<evidence type="ECO:0000256" key="2">
    <source>
        <dbReference type="ARBA" id="ARBA00023015"/>
    </source>
</evidence>
<comment type="similarity">
    <text evidence="1">Belongs to the sigma-70 factor family. ECF subfamily.</text>
</comment>
<dbReference type="RefSeq" id="WP_111902405.1">
    <property type="nucleotide sequence ID" value="NZ_QLNP01000031.1"/>
</dbReference>
<feature type="region of interest" description="Disordered" evidence="6">
    <location>
        <begin position="155"/>
        <end position="174"/>
    </location>
</feature>
<evidence type="ECO:0000256" key="3">
    <source>
        <dbReference type="ARBA" id="ARBA00023082"/>
    </source>
</evidence>
<name>A0A328HL26_ARTGO</name>
<feature type="domain" description="RNA polymerase sigma-70 region 2" evidence="7">
    <location>
        <begin position="15"/>
        <end position="77"/>
    </location>
</feature>
<gene>
    <name evidence="9" type="ORF">DBZ45_02525</name>
</gene>
<dbReference type="InterPro" id="IPR014284">
    <property type="entry name" value="RNA_pol_sigma-70_dom"/>
</dbReference>
<sequence length="174" mass="19919">MDSERELAFIAVHRDSYPRVYRYVRRRVESPELAEELAADVFRVVWQKWHDQPRSDIAWLLTVARNLIGNAYRSRDRLVALQAKLRTSAELRSGPESEDLVVHDAMAALRDSERDILQLAYWDELSVAEIAGVLQCSKSAAKVRLHRARAAFRKQMPVPAEPGRHNSLTQKMGA</sequence>
<dbReference type="InterPro" id="IPR007627">
    <property type="entry name" value="RNA_pol_sigma70_r2"/>
</dbReference>
<evidence type="ECO:0000256" key="4">
    <source>
        <dbReference type="ARBA" id="ARBA00023125"/>
    </source>
</evidence>
<evidence type="ECO:0000256" key="6">
    <source>
        <dbReference type="SAM" id="MobiDB-lite"/>
    </source>
</evidence>
<dbReference type="SUPFAM" id="SSF88659">
    <property type="entry name" value="Sigma3 and sigma4 domains of RNA polymerase sigma factors"/>
    <property type="match status" value="1"/>
</dbReference>
<dbReference type="Pfam" id="PF08281">
    <property type="entry name" value="Sigma70_r4_2"/>
    <property type="match status" value="1"/>
</dbReference>
<keyword evidence="2" id="KW-0805">Transcription regulation</keyword>
<dbReference type="GO" id="GO:0006352">
    <property type="term" value="P:DNA-templated transcription initiation"/>
    <property type="evidence" value="ECO:0007669"/>
    <property type="project" value="InterPro"/>
</dbReference>
<keyword evidence="4" id="KW-0238">DNA-binding</keyword>
<dbReference type="OrthoDB" id="4184921at2"/>
<dbReference type="GO" id="GO:0016987">
    <property type="term" value="F:sigma factor activity"/>
    <property type="evidence" value="ECO:0007669"/>
    <property type="project" value="UniProtKB-KW"/>
</dbReference>
<evidence type="ECO:0000259" key="8">
    <source>
        <dbReference type="Pfam" id="PF08281"/>
    </source>
</evidence>
<keyword evidence="5" id="KW-0804">Transcription</keyword>
<dbReference type="AlphaFoldDB" id="A0A328HL26"/>
<dbReference type="GO" id="GO:0003677">
    <property type="term" value="F:DNA binding"/>
    <property type="evidence" value="ECO:0007669"/>
    <property type="project" value="UniProtKB-KW"/>
</dbReference>
<evidence type="ECO:0000256" key="1">
    <source>
        <dbReference type="ARBA" id="ARBA00010641"/>
    </source>
</evidence>
<dbReference type="SUPFAM" id="SSF88946">
    <property type="entry name" value="Sigma2 domain of RNA polymerase sigma factors"/>
    <property type="match status" value="1"/>
</dbReference>
<dbReference type="Proteomes" id="UP000249166">
    <property type="component" value="Unassembled WGS sequence"/>
</dbReference>
<dbReference type="CDD" id="cd06171">
    <property type="entry name" value="Sigma70_r4"/>
    <property type="match status" value="1"/>
</dbReference>
<evidence type="ECO:0000313" key="10">
    <source>
        <dbReference type="Proteomes" id="UP000249166"/>
    </source>
</evidence>